<dbReference type="Proteomes" id="UP000054721">
    <property type="component" value="Unassembled WGS sequence"/>
</dbReference>
<dbReference type="EMBL" id="JYDW01000318">
    <property type="protein sequence ID" value="KRZ49339.1"/>
    <property type="molecule type" value="Genomic_DNA"/>
</dbReference>
<proteinExistence type="predicted"/>
<dbReference type="AlphaFoldDB" id="A0A0V1KPH5"/>
<sequence length="100" mass="11409">MESQLSDERVSDHAANLSQLGGQLLPMRQSEMLLTAYLGRLSRTGQILRRLRAPQRYRPQDAKSVDLTCINTSEEEGEITQARMLTFQMLESLFKSIKSH</sequence>
<keyword evidence="2" id="KW-1185">Reference proteome</keyword>
<evidence type="ECO:0000313" key="1">
    <source>
        <dbReference type="EMBL" id="KRZ49339.1"/>
    </source>
</evidence>
<comment type="caution">
    <text evidence="1">The sequence shown here is derived from an EMBL/GenBank/DDBJ whole genome shotgun (WGS) entry which is preliminary data.</text>
</comment>
<accession>A0A0V1KPH5</accession>
<reference evidence="1 2" key="1">
    <citation type="submission" date="2015-05" db="EMBL/GenBank/DDBJ databases">
        <title>Evolution of Trichinella species and genotypes.</title>
        <authorList>
            <person name="Korhonen P.K."/>
            <person name="Edoardo P."/>
            <person name="Giuseppe L.R."/>
            <person name="Gasser R.B."/>
        </authorList>
    </citation>
    <scope>NUCLEOTIDE SEQUENCE [LARGE SCALE GENOMIC DNA]</scope>
    <source>
        <strain evidence="1">ISS10</strain>
    </source>
</reference>
<protein>
    <submittedName>
        <fullName evidence="1">Uncharacterized protein</fullName>
    </submittedName>
</protein>
<evidence type="ECO:0000313" key="2">
    <source>
        <dbReference type="Proteomes" id="UP000054721"/>
    </source>
</evidence>
<gene>
    <name evidence="1" type="ORF">T02_9617</name>
</gene>
<name>A0A0V1KPH5_9BILA</name>
<organism evidence="1 2">
    <name type="scientific">Trichinella nativa</name>
    <dbReference type="NCBI Taxonomy" id="6335"/>
    <lineage>
        <taxon>Eukaryota</taxon>
        <taxon>Metazoa</taxon>
        <taxon>Ecdysozoa</taxon>
        <taxon>Nematoda</taxon>
        <taxon>Enoplea</taxon>
        <taxon>Dorylaimia</taxon>
        <taxon>Trichinellida</taxon>
        <taxon>Trichinellidae</taxon>
        <taxon>Trichinella</taxon>
    </lineage>
</organism>